<name>A0AAV2TNX4_CALDB</name>
<feature type="compositionally biased region" description="Basic and acidic residues" evidence="1">
    <location>
        <begin position="1041"/>
        <end position="1057"/>
    </location>
</feature>
<dbReference type="PANTHER" id="PTHR16484">
    <property type="entry name" value="PARTITIONING DEFECTIVE 3 RELATED"/>
    <property type="match status" value="1"/>
</dbReference>
<feature type="compositionally biased region" description="Basic and acidic residues" evidence="1">
    <location>
        <begin position="665"/>
        <end position="678"/>
    </location>
</feature>
<dbReference type="GO" id="GO:0005912">
    <property type="term" value="C:adherens junction"/>
    <property type="evidence" value="ECO:0007669"/>
    <property type="project" value="TreeGrafter"/>
</dbReference>
<evidence type="ECO:0000313" key="4">
    <source>
        <dbReference type="Proteomes" id="UP001497525"/>
    </source>
</evidence>
<dbReference type="GO" id="GO:0008104">
    <property type="term" value="P:intracellular protein localization"/>
    <property type="evidence" value="ECO:0007669"/>
    <property type="project" value="TreeGrafter"/>
</dbReference>
<dbReference type="Pfam" id="PF00595">
    <property type="entry name" value="PDZ"/>
    <property type="match status" value="1"/>
</dbReference>
<evidence type="ECO:0000256" key="1">
    <source>
        <dbReference type="SAM" id="MobiDB-lite"/>
    </source>
</evidence>
<sequence length="1444" mass="159288">MSQKYNVITVPDPSRAHRPERSRGNGVFVTSDDLSEPYRPGSSLYVKPLHSEESSTSDVEKRLPQPSRNNSSLIVDHVSNRTGRYSPSLAQIGRSSFKRNTAARRSLGAIAIPSFWSDDSPLSQYENPENVDPPAPEIMDPGSVSVTTNSGNRRFECGYDSSPLLRIRVVRLASLDELGFALDSYSDPESGQFIGLRLCERFPSRNFHSDARDNCLFQSGDLIVSVNEHKLASMHESQAIRYVYNAFRDARQYAVEFGVRRPSVDSREAYPQRTYEVSTLPTRFAGPVSRRSTPLQLGSDTEKSYQIPDQHRPRRRTQTLAASSDISLPSRSGQPADYTNLNSQFTNDGCGSSPPTPTAVSSKSFRTTPSSSTLDNQKRGRLELNAFNTRTIGQKINIDLVKEFQNGLGFTLTSRDTQTTCMREDEPVYVKKILACGPAFKDGRLLIGDRLLSVNGTEAKNLEHVLSLIRSVRPGHTVHLVVSRQEGAAAELGSGVSKSSTDNTVSEGNNLPPRPFRVFTYEYNVPSVNDTRGDVKPSLGVNFKWATQPSEVSSSAFSSRRSYAPAPGLYVDSLLDDGLVTLGNRHTLQAGDRLVGVNGQSLEGLKAKSVVSILKDVLSSFERSDRGPSSQIFSLTIHRYSAEDEEDEEESRGRKSTRPVNTITIEDRTNSTLKRGDDVSNSDSSVRIQPVPTDLRRRSSVHIRQITRDLSDGDSDQGDDGSSDVDLGDMVDHFSRRSSGSVASRYQSVPPRGSSGMIRFDREGFARRSVSEKRHAHVDATQYAFYQNQILPSRYKMPEEVDKQYSTMPTARRLKMHRERMAAAAALAGGYGPAGPVKAVYTTDFGLPESSEFNPSKPTSGAVCQLPSLRPDTPRSSTPTSGRFRRGRKQNNSFRHAVDRSLTSASVEPPGHERRDAPKSRESLLDGTRPPARLSDHNPTNPASLSFTPVERRPSSVYTFSPSPVSAPIHLSQSYVGPTKIGSPPLDRHVDQRPPSLPDASTTLNGAPPIPSRRRHPPSSPSVKKSGFEKSDKGGFGSLRDLFRRASTKSESRKSRFPETYTPKTEDALDEIPALCRLSVPDSRPGSDTSALHHTVHSISHFEFNRRDLYDHSEKNGRVPSGTGGCDMKSSVSRHPELSLSSRRSDTPYSQSTLQKTDRRGPSLVPAQKCRQPHHTTKSASVTPAGMNKVAEWCAQLPSPPSASNETAVAPPIPPRVHSAKGGVVSSDPVERAGRIKLISPTSSTVKTDHRSTHLSSHRRKSNPTSQHPPNYIRSHNPETNHCPTNFTMVYRDFSDQVGKSTVGTVIHNHQHHHDRRKETRISHSRAQNDSINSSSNSNDTEDKSVQSRKHAHYPSEHRRTSQPPSSEPKTPTNESRSRKKLQVVARPSSDTSSSNPSRKRLVEKAVDFGSGRTSTRLLPVAHEQALRVSQLSRTSSPPKRDRC</sequence>
<feature type="region of interest" description="Disordered" evidence="1">
    <location>
        <begin position="1307"/>
        <end position="1422"/>
    </location>
</feature>
<organism evidence="3 4">
    <name type="scientific">Calicophoron daubneyi</name>
    <name type="common">Rumen fluke</name>
    <name type="synonym">Paramphistomum daubneyi</name>
    <dbReference type="NCBI Taxonomy" id="300641"/>
    <lineage>
        <taxon>Eukaryota</taxon>
        <taxon>Metazoa</taxon>
        <taxon>Spiralia</taxon>
        <taxon>Lophotrochozoa</taxon>
        <taxon>Platyhelminthes</taxon>
        <taxon>Trematoda</taxon>
        <taxon>Digenea</taxon>
        <taxon>Plagiorchiida</taxon>
        <taxon>Pronocephalata</taxon>
        <taxon>Paramphistomoidea</taxon>
        <taxon>Paramphistomidae</taxon>
        <taxon>Calicophoron</taxon>
    </lineage>
</organism>
<dbReference type="Gene3D" id="2.30.42.10">
    <property type="match status" value="2"/>
</dbReference>
<dbReference type="GO" id="GO:0007155">
    <property type="term" value="P:cell adhesion"/>
    <property type="evidence" value="ECO:0007669"/>
    <property type="project" value="TreeGrafter"/>
</dbReference>
<dbReference type="Proteomes" id="UP001497525">
    <property type="component" value="Unassembled WGS sequence"/>
</dbReference>
<dbReference type="EMBL" id="CAXLJL010000501">
    <property type="protein sequence ID" value="CAL5138561.1"/>
    <property type="molecule type" value="Genomic_DNA"/>
</dbReference>
<feature type="compositionally biased region" description="Polar residues" evidence="1">
    <location>
        <begin position="937"/>
        <end position="947"/>
    </location>
</feature>
<feature type="region of interest" description="Disordered" evidence="1">
    <location>
        <begin position="281"/>
        <end position="379"/>
    </location>
</feature>
<dbReference type="GO" id="GO:0005938">
    <property type="term" value="C:cell cortex"/>
    <property type="evidence" value="ECO:0007669"/>
    <property type="project" value="TreeGrafter"/>
</dbReference>
<dbReference type="SMART" id="SM00228">
    <property type="entry name" value="PDZ"/>
    <property type="match status" value="3"/>
</dbReference>
<dbReference type="InterPro" id="IPR036034">
    <property type="entry name" value="PDZ_sf"/>
</dbReference>
<reference evidence="3" key="1">
    <citation type="submission" date="2024-06" db="EMBL/GenBank/DDBJ databases">
        <authorList>
            <person name="Liu X."/>
            <person name="Lenzi L."/>
            <person name="Haldenby T S."/>
            <person name="Uol C."/>
        </authorList>
    </citation>
    <scope>NUCLEOTIDE SEQUENCE</scope>
</reference>
<feature type="compositionally biased region" description="Polar residues" evidence="1">
    <location>
        <begin position="1362"/>
        <end position="1375"/>
    </location>
</feature>
<dbReference type="SUPFAM" id="SSF50156">
    <property type="entry name" value="PDZ domain-like"/>
    <property type="match status" value="2"/>
</dbReference>
<feature type="compositionally biased region" description="Low complexity" evidence="1">
    <location>
        <begin position="1329"/>
        <end position="1339"/>
    </location>
</feature>
<dbReference type="InterPro" id="IPR052213">
    <property type="entry name" value="PAR3"/>
</dbReference>
<dbReference type="GO" id="GO:0043296">
    <property type="term" value="C:apical junction complex"/>
    <property type="evidence" value="ECO:0007669"/>
    <property type="project" value="TreeGrafter"/>
</dbReference>
<feature type="compositionally biased region" description="Polar residues" evidence="1">
    <location>
        <begin position="1139"/>
        <end position="1155"/>
    </location>
</feature>
<feature type="domain" description="PDZ" evidence="2">
    <location>
        <begin position="397"/>
        <end position="486"/>
    </location>
</feature>
<dbReference type="GO" id="GO:0035091">
    <property type="term" value="F:phosphatidylinositol binding"/>
    <property type="evidence" value="ECO:0007669"/>
    <property type="project" value="TreeGrafter"/>
</dbReference>
<feature type="compositionally biased region" description="Polar residues" evidence="1">
    <location>
        <begin position="290"/>
        <end position="299"/>
    </location>
</feature>
<dbReference type="InterPro" id="IPR001478">
    <property type="entry name" value="PDZ"/>
</dbReference>
<evidence type="ECO:0000259" key="2">
    <source>
        <dbReference type="PROSITE" id="PS50106"/>
    </source>
</evidence>
<feature type="compositionally biased region" description="Polar residues" evidence="1">
    <location>
        <begin position="318"/>
        <end position="350"/>
    </location>
</feature>
<feature type="compositionally biased region" description="Polar residues" evidence="1">
    <location>
        <begin position="737"/>
        <end position="747"/>
    </location>
</feature>
<dbReference type="GO" id="GO:0016324">
    <property type="term" value="C:apical plasma membrane"/>
    <property type="evidence" value="ECO:0007669"/>
    <property type="project" value="TreeGrafter"/>
</dbReference>
<dbReference type="GO" id="GO:0051660">
    <property type="term" value="P:establishment of centrosome localization"/>
    <property type="evidence" value="ECO:0007669"/>
    <property type="project" value="TreeGrafter"/>
</dbReference>
<feature type="region of interest" description="Disordered" evidence="1">
    <location>
        <begin position="492"/>
        <end position="511"/>
    </location>
</feature>
<gene>
    <name evidence="3" type="ORF">CDAUBV1_LOCUS13386</name>
</gene>
<feature type="domain" description="PDZ" evidence="2">
    <location>
        <begin position="524"/>
        <end position="616"/>
    </location>
</feature>
<dbReference type="PANTHER" id="PTHR16484:SF17">
    <property type="entry name" value="BAZOOKA, ISOFORM B"/>
    <property type="match status" value="1"/>
</dbReference>
<protein>
    <recommendedName>
        <fullName evidence="2">PDZ domain-containing protein</fullName>
    </recommendedName>
</protein>
<feature type="region of interest" description="Disordered" evidence="1">
    <location>
        <begin position="1202"/>
        <end position="1284"/>
    </location>
</feature>
<feature type="compositionally biased region" description="Acidic residues" evidence="1">
    <location>
        <begin position="712"/>
        <end position="729"/>
    </location>
</feature>
<dbReference type="GO" id="GO:0045197">
    <property type="term" value="P:establishment or maintenance of epithelial cell apical/basal polarity"/>
    <property type="evidence" value="ECO:0007669"/>
    <property type="project" value="TreeGrafter"/>
</dbReference>
<feature type="compositionally biased region" description="Basic and acidic residues" evidence="1">
    <location>
        <begin position="910"/>
        <end position="924"/>
    </location>
</feature>
<dbReference type="GO" id="GO:0030010">
    <property type="term" value="P:establishment of cell polarity"/>
    <property type="evidence" value="ECO:0007669"/>
    <property type="project" value="TreeGrafter"/>
</dbReference>
<feature type="compositionally biased region" description="Polar residues" evidence="1">
    <location>
        <begin position="496"/>
        <end position="509"/>
    </location>
</feature>
<feature type="region of interest" description="Disordered" evidence="1">
    <location>
        <begin position="851"/>
        <end position="1068"/>
    </location>
</feature>
<evidence type="ECO:0000313" key="3">
    <source>
        <dbReference type="EMBL" id="CAL5138561.1"/>
    </source>
</evidence>
<proteinExistence type="predicted"/>
<comment type="caution">
    <text evidence="3">The sequence shown here is derived from an EMBL/GenBank/DDBJ whole genome shotgun (WGS) entry which is preliminary data.</text>
</comment>
<dbReference type="GO" id="GO:0000226">
    <property type="term" value="P:microtubule cytoskeleton organization"/>
    <property type="evidence" value="ECO:0007669"/>
    <property type="project" value="TreeGrafter"/>
</dbReference>
<feature type="compositionally biased region" description="Basic and acidic residues" evidence="1">
    <location>
        <begin position="49"/>
        <end position="63"/>
    </location>
</feature>
<feature type="region of interest" description="Disordered" evidence="1">
    <location>
        <begin position="1113"/>
        <end position="1183"/>
    </location>
</feature>
<feature type="region of interest" description="Disordered" evidence="1">
    <location>
        <begin position="1"/>
        <end position="71"/>
    </location>
</feature>
<accession>A0AAV2TNX4</accession>
<feature type="region of interest" description="Disordered" evidence="1">
    <location>
        <begin position="641"/>
        <end position="758"/>
    </location>
</feature>
<feature type="compositionally biased region" description="Low complexity" evidence="1">
    <location>
        <begin position="361"/>
        <end position="373"/>
    </location>
</feature>
<feature type="compositionally biased region" description="Basic and acidic residues" evidence="1">
    <location>
        <begin position="14"/>
        <end position="23"/>
    </location>
</feature>
<dbReference type="PROSITE" id="PS50106">
    <property type="entry name" value="PDZ"/>
    <property type="match status" value="2"/>
</dbReference>